<proteinExistence type="predicted"/>
<dbReference type="AlphaFoldDB" id="A0A166G0Q6"/>
<protein>
    <submittedName>
        <fullName evidence="2">Uncharacterized protein</fullName>
    </submittedName>
</protein>
<keyword evidence="3" id="KW-1185">Reference proteome</keyword>
<feature type="compositionally biased region" description="Polar residues" evidence="1">
    <location>
        <begin position="35"/>
        <end position="46"/>
    </location>
</feature>
<accession>A0A166G0Q6</accession>
<name>A0A166G0Q6_9AGAM</name>
<evidence type="ECO:0000256" key="1">
    <source>
        <dbReference type="SAM" id="MobiDB-lite"/>
    </source>
</evidence>
<evidence type="ECO:0000313" key="3">
    <source>
        <dbReference type="Proteomes" id="UP000076532"/>
    </source>
</evidence>
<feature type="region of interest" description="Disordered" evidence="1">
    <location>
        <begin position="25"/>
        <end position="46"/>
    </location>
</feature>
<evidence type="ECO:0000313" key="2">
    <source>
        <dbReference type="EMBL" id="KZP17354.1"/>
    </source>
</evidence>
<dbReference type="Proteomes" id="UP000076532">
    <property type="component" value="Unassembled WGS sequence"/>
</dbReference>
<organism evidence="2 3">
    <name type="scientific">Athelia psychrophila</name>
    <dbReference type="NCBI Taxonomy" id="1759441"/>
    <lineage>
        <taxon>Eukaryota</taxon>
        <taxon>Fungi</taxon>
        <taxon>Dikarya</taxon>
        <taxon>Basidiomycota</taxon>
        <taxon>Agaricomycotina</taxon>
        <taxon>Agaricomycetes</taxon>
        <taxon>Agaricomycetidae</taxon>
        <taxon>Atheliales</taxon>
        <taxon>Atheliaceae</taxon>
        <taxon>Athelia</taxon>
    </lineage>
</organism>
<dbReference type="OrthoDB" id="2593747at2759"/>
<sequence length="111" mass="11846">MSSGSPSPFARAQLWSADQWASVSLTGARPGASPSPMNSSLDVTSSSLPVQRPPLVYPISLANKQNPPPATSILDSPLARNASLAPRLISDPFPRHSRYYLLDQMAVIMVS</sequence>
<reference evidence="2 3" key="1">
    <citation type="journal article" date="2016" name="Mol. Biol. Evol.">
        <title>Comparative Genomics of Early-Diverging Mushroom-Forming Fungi Provides Insights into the Origins of Lignocellulose Decay Capabilities.</title>
        <authorList>
            <person name="Nagy L.G."/>
            <person name="Riley R."/>
            <person name="Tritt A."/>
            <person name="Adam C."/>
            <person name="Daum C."/>
            <person name="Floudas D."/>
            <person name="Sun H."/>
            <person name="Yadav J.S."/>
            <person name="Pangilinan J."/>
            <person name="Larsson K.H."/>
            <person name="Matsuura K."/>
            <person name="Barry K."/>
            <person name="Labutti K."/>
            <person name="Kuo R."/>
            <person name="Ohm R.A."/>
            <person name="Bhattacharya S.S."/>
            <person name="Shirouzu T."/>
            <person name="Yoshinaga Y."/>
            <person name="Martin F.M."/>
            <person name="Grigoriev I.V."/>
            <person name="Hibbett D.S."/>
        </authorList>
    </citation>
    <scope>NUCLEOTIDE SEQUENCE [LARGE SCALE GENOMIC DNA]</scope>
    <source>
        <strain evidence="2 3">CBS 109695</strain>
    </source>
</reference>
<dbReference type="EMBL" id="KV417583">
    <property type="protein sequence ID" value="KZP17354.1"/>
    <property type="molecule type" value="Genomic_DNA"/>
</dbReference>
<gene>
    <name evidence="2" type="ORF">FIBSPDRAFT_865020</name>
</gene>